<dbReference type="EMBL" id="BAABME010018805">
    <property type="protein sequence ID" value="GAA0155073.1"/>
    <property type="molecule type" value="Genomic_DNA"/>
</dbReference>
<evidence type="ECO:0000313" key="1">
    <source>
        <dbReference type="EMBL" id="GAA0155073.1"/>
    </source>
</evidence>
<evidence type="ECO:0000313" key="2">
    <source>
        <dbReference type="Proteomes" id="UP001454036"/>
    </source>
</evidence>
<organism evidence="1 2">
    <name type="scientific">Lithospermum erythrorhizon</name>
    <name type="common">Purple gromwell</name>
    <name type="synonym">Lithospermum officinale var. erythrorhizon</name>
    <dbReference type="NCBI Taxonomy" id="34254"/>
    <lineage>
        <taxon>Eukaryota</taxon>
        <taxon>Viridiplantae</taxon>
        <taxon>Streptophyta</taxon>
        <taxon>Embryophyta</taxon>
        <taxon>Tracheophyta</taxon>
        <taxon>Spermatophyta</taxon>
        <taxon>Magnoliopsida</taxon>
        <taxon>eudicotyledons</taxon>
        <taxon>Gunneridae</taxon>
        <taxon>Pentapetalae</taxon>
        <taxon>asterids</taxon>
        <taxon>lamiids</taxon>
        <taxon>Boraginales</taxon>
        <taxon>Boraginaceae</taxon>
        <taxon>Boraginoideae</taxon>
        <taxon>Lithospermeae</taxon>
        <taxon>Lithospermum</taxon>
    </lineage>
</organism>
<name>A0AAV3PXX6_LITER</name>
<dbReference type="PANTHER" id="PTHR11439:SF462">
    <property type="match status" value="1"/>
</dbReference>
<reference evidence="1 2" key="1">
    <citation type="submission" date="2024-01" db="EMBL/GenBank/DDBJ databases">
        <title>The complete chloroplast genome sequence of Lithospermum erythrorhizon: insights into the phylogenetic relationship among Boraginaceae species and the maternal lineages of purple gromwells.</title>
        <authorList>
            <person name="Okada T."/>
            <person name="Watanabe K."/>
        </authorList>
    </citation>
    <scope>NUCLEOTIDE SEQUENCE [LARGE SCALE GENOMIC DNA]</scope>
</reference>
<dbReference type="PANTHER" id="PTHR11439">
    <property type="entry name" value="GAG-POL-RELATED RETROTRANSPOSON"/>
    <property type="match status" value="1"/>
</dbReference>
<protein>
    <submittedName>
        <fullName evidence="1">Transmembrane signal receptor</fullName>
    </submittedName>
</protein>
<proteinExistence type="predicted"/>
<comment type="caution">
    <text evidence="1">The sequence shown here is derived from an EMBL/GenBank/DDBJ whole genome shotgun (WGS) entry which is preliminary data.</text>
</comment>
<dbReference type="AlphaFoldDB" id="A0AAV3PXX6"/>
<keyword evidence="1" id="KW-0675">Receptor</keyword>
<keyword evidence="2" id="KW-1185">Reference proteome</keyword>
<keyword evidence="1" id="KW-0472">Membrane</keyword>
<accession>A0AAV3PXX6</accession>
<gene>
    <name evidence="1" type="ORF">LIER_38011</name>
</gene>
<dbReference type="Proteomes" id="UP001454036">
    <property type="component" value="Unassembled WGS sequence"/>
</dbReference>
<keyword evidence="1" id="KW-0812">Transmembrane</keyword>
<sequence length="184" mass="20879">MKLPHGMSSTRPEGLFLCQQKYAIDIIAETGLLGVKPSGFPIEQNHRLTLADGAPLSDPERYQRLVGRLIYLAFTRPDLAYIVHILAQFMQQPRQEHWEAALRVVRYLKWCPGQGILLHPDCDFVLSGGSPISWKTKKQDTVSRLSAEAEYRSMCADIFTKALRKRKSLYLLRKLGICDLHAAT</sequence>